<feature type="region of interest" description="Disordered" evidence="1">
    <location>
        <begin position="27"/>
        <end position="55"/>
    </location>
</feature>
<proteinExistence type="predicted"/>
<accession>M8A8V3</accession>
<protein>
    <submittedName>
        <fullName evidence="2">Uncharacterized protein</fullName>
    </submittedName>
</protein>
<evidence type="ECO:0000256" key="1">
    <source>
        <dbReference type="SAM" id="MobiDB-lite"/>
    </source>
</evidence>
<feature type="compositionally biased region" description="Polar residues" evidence="1">
    <location>
        <begin position="43"/>
        <end position="55"/>
    </location>
</feature>
<dbReference type="AlphaFoldDB" id="M8A8V3"/>
<gene>
    <name evidence="2" type="ORF">TRIUR3_16930</name>
</gene>
<reference evidence="2" key="1">
    <citation type="journal article" date="2013" name="Nature">
        <title>Draft genome of the wheat A-genome progenitor Triticum urartu.</title>
        <authorList>
            <person name="Ling H.Q."/>
            <person name="Zhao S."/>
            <person name="Liu D."/>
            <person name="Wang J."/>
            <person name="Sun H."/>
            <person name="Zhang C."/>
            <person name="Fan H."/>
            <person name="Li D."/>
            <person name="Dong L."/>
            <person name="Tao Y."/>
            <person name="Gao C."/>
            <person name="Wu H."/>
            <person name="Li Y."/>
            <person name="Cui Y."/>
            <person name="Guo X."/>
            <person name="Zheng S."/>
            <person name="Wang B."/>
            <person name="Yu K."/>
            <person name="Liang Q."/>
            <person name="Yang W."/>
            <person name="Lou X."/>
            <person name="Chen J."/>
            <person name="Feng M."/>
            <person name="Jian J."/>
            <person name="Zhang X."/>
            <person name="Luo G."/>
            <person name="Jiang Y."/>
            <person name="Liu J."/>
            <person name="Wang Z."/>
            <person name="Sha Y."/>
            <person name="Zhang B."/>
            <person name="Wu H."/>
            <person name="Tang D."/>
            <person name="Shen Q."/>
            <person name="Xue P."/>
            <person name="Zou S."/>
            <person name="Wang X."/>
            <person name="Liu X."/>
            <person name="Wang F."/>
            <person name="Yang Y."/>
            <person name="An X."/>
            <person name="Dong Z."/>
            <person name="Zhang K."/>
            <person name="Zhang X."/>
            <person name="Luo M.C."/>
            <person name="Dvorak J."/>
            <person name="Tong Y."/>
            <person name="Wang J."/>
            <person name="Yang H."/>
            <person name="Li Z."/>
            <person name="Wang D."/>
            <person name="Zhang A."/>
            <person name="Wang J."/>
        </authorList>
    </citation>
    <scope>NUCLEOTIDE SEQUENCE</scope>
</reference>
<organism evidence="2">
    <name type="scientific">Triticum urartu</name>
    <name type="common">Red wild einkorn</name>
    <name type="synonym">Crithodium urartu</name>
    <dbReference type="NCBI Taxonomy" id="4572"/>
    <lineage>
        <taxon>Eukaryota</taxon>
        <taxon>Viridiplantae</taxon>
        <taxon>Streptophyta</taxon>
        <taxon>Embryophyta</taxon>
        <taxon>Tracheophyta</taxon>
        <taxon>Spermatophyta</taxon>
        <taxon>Magnoliopsida</taxon>
        <taxon>Liliopsida</taxon>
        <taxon>Poales</taxon>
        <taxon>Poaceae</taxon>
        <taxon>BOP clade</taxon>
        <taxon>Pooideae</taxon>
        <taxon>Triticodae</taxon>
        <taxon>Triticeae</taxon>
        <taxon>Triticinae</taxon>
        <taxon>Triticum</taxon>
    </lineage>
</organism>
<sequence>MAGLEFEAEFSWFSVCEKQVSADGTTLIASPSSRASRKSKTPQSPASVNKSASLK</sequence>
<evidence type="ECO:0000313" key="2">
    <source>
        <dbReference type="EMBL" id="EMS61045.1"/>
    </source>
</evidence>
<dbReference type="EMBL" id="KD101868">
    <property type="protein sequence ID" value="EMS61045.1"/>
    <property type="molecule type" value="Genomic_DNA"/>
</dbReference>
<name>M8A8V3_TRIUA</name>